<organism evidence="2 3">
    <name type="scientific">Mariprofundus aestuarium</name>
    <dbReference type="NCBI Taxonomy" id="1921086"/>
    <lineage>
        <taxon>Bacteria</taxon>
        <taxon>Pseudomonadati</taxon>
        <taxon>Pseudomonadota</taxon>
        <taxon>Candidatius Mariprofundia</taxon>
        <taxon>Mariprofundales</taxon>
        <taxon>Mariprofundaceae</taxon>
        <taxon>Mariprofundus</taxon>
    </lineage>
</organism>
<evidence type="ECO:0000313" key="3">
    <source>
        <dbReference type="Proteomes" id="UP000231701"/>
    </source>
</evidence>
<accession>A0A2K8L0B3</accession>
<keyword evidence="1" id="KW-0732">Signal</keyword>
<dbReference type="OrthoDB" id="192840at2"/>
<feature type="signal peptide" evidence="1">
    <location>
        <begin position="1"/>
        <end position="18"/>
    </location>
</feature>
<evidence type="ECO:0000256" key="1">
    <source>
        <dbReference type="SAM" id="SignalP"/>
    </source>
</evidence>
<proteinExistence type="predicted"/>
<evidence type="ECO:0008006" key="4">
    <source>
        <dbReference type="Google" id="ProtNLM"/>
    </source>
</evidence>
<protein>
    <recommendedName>
        <fullName evidence="4">DUF305 domain-containing protein</fullName>
    </recommendedName>
</protein>
<dbReference type="KEGG" id="maes:Ga0123461_2076"/>
<dbReference type="Proteomes" id="UP000231701">
    <property type="component" value="Chromosome"/>
</dbReference>
<dbReference type="AlphaFoldDB" id="A0A2K8L0B3"/>
<dbReference type="PROSITE" id="PS51257">
    <property type="entry name" value="PROKAR_LIPOPROTEIN"/>
    <property type="match status" value="1"/>
</dbReference>
<keyword evidence="3" id="KW-1185">Reference proteome</keyword>
<feature type="chain" id="PRO_5014713498" description="DUF305 domain-containing protein" evidence="1">
    <location>
        <begin position="19"/>
        <end position="213"/>
    </location>
</feature>
<dbReference type="RefSeq" id="WP_100278243.1">
    <property type="nucleotide sequence ID" value="NZ_CP018799.1"/>
</dbReference>
<reference evidence="2 3" key="1">
    <citation type="submission" date="2016-12" db="EMBL/GenBank/DDBJ databases">
        <title>Isolation and genomic insights into novel planktonic Zetaproteobacteria from stratified waters of the Chesapeake Bay.</title>
        <authorList>
            <person name="McAllister S.M."/>
            <person name="Kato S."/>
            <person name="Chan C.S."/>
            <person name="Chiu B.K."/>
            <person name="Field E.K."/>
        </authorList>
    </citation>
    <scope>NUCLEOTIDE SEQUENCE [LARGE SCALE GENOMIC DNA]</scope>
    <source>
        <strain evidence="2 3">CP-5</strain>
    </source>
</reference>
<sequence>MRLFFRLIVCLSLLTLSACEFDRHEMHEARQNISSTLKMHHLHMLINHALQMATQGADMNIQGVEHGPEMLVKASGLIERAMTGPEMARMHKIGAANKPLMKMTHDLADKASLLIEAMKKLSAKSQKKDAIRMLNHAVEVAATGSSLIMLGQQGMAGDIDAVMVNHGQMMLGEASGLLHDTTGGGEYRILVSDVVDMLIGIPDMPADSNEQAG</sequence>
<dbReference type="EMBL" id="CP018799">
    <property type="protein sequence ID" value="ATX80482.1"/>
    <property type="molecule type" value="Genomic_DNA"/>
</dbReference>
<name>A0A2K8L0B3_MARES</name>
<evidence type="ECO:0000313" key="2">
    <source>
        <dbReference type="EMBL" id="ATX80482.1"/>
    </source>
</evidence>
<gene>
    <name evidence="2" type="ORF">Ga0123461_2076</name>
</gene>